<evidence type="ECO:0000313" key="4">
    <source>
        <dbReference type="EMBL" id="SEU35872.1"/>
    </source>
</evidence>
<dbReference type="InterPro" id="IPR037919">
    <property type="entry name" value="OGT"/>
</dbReference>
<dbReference type="SUPFAM" id="SSF48452">
    <property type="entry name" value="TPR-like"/>
    <property type="match status" value="1"/>
</dbReference>
<dbReference type="Gene3D" id="1.25.40.10">
    <property type="entry name" value="Tetratricopeptide repeat domain"/>
    <property type="match status" value="2"/>
</dbReference>
<evidence type="ECO:0000313" key="5">
    <source>
        <dbReference type="Proteomes" id="UP000183760"/>
    </source>
</evidence>
<protein>
    <submittedName>
        <fullName evidence="4">Tfp pilus assembly protein PilF</fullName>
    </submittedName>
</protein>
<dbReference type="Pfam" id="PF13432">
    <property type="entry name" value="TPR_16"/>
    <property type="match status" value="2"/>
</dbReference>
<keyword evidence="3" id="KW-0732">Signal</keyword>
<feature type="compositionally biased region" description="Basic and acidic residues" evidence="2">
    <location>
        <begin position="378"/>
        <end position="421"/>
    </location>
</feature>
<keyword evidence="1" id="KW-0802">TPR repeat</keyword>
<reference evidence="4 5" key="1">
    <citation type="submission" date="2016-10" db="EMBL/GenBank/DDBJ databases">
        <authorList>
            <person name="Varghese N."/>
            <person name="Submissions S."/>
        </authorList>
    </citation>
    <scope>NUCLEOTIDE SEQUENCE [LARGE SCALE GENOMIC DNA]</scope>
    <source>
        <strain evidence="4 5">DSM 16525</strain>
    </source>
</reference>
<comment type="caution">
    <text evidence="4">The sequence shown here is derived from an EMBL/GenBank/DDBJ whole genome shotgun (WGS) entry which is preliminary data.</text>
</comment>
<dbReference type="SMART" id="SM00028">
    <property type="entry name" value="TPR"/>
    <property type="match status" value="6"/>
</dbReference>
<feature type="signal peptide" evidence="3">
    <location>
        <begin position="1"/>
        <end position="28"/>
    </location>
</feature>
<feature type="repeat" description="TPR" evidence="1">
    <location>
        <begin position="99"/>
        <end position="132"/>
    </location>
</feature>
<feature type="compositionally biased region" description="Polar residues" evidence="2">
    <location>
        <begin position="448"/>
        <end position="457"/>
    </location>
</feature>
<keyword evidence="5" id="KW-1185">Reference proteome</keyword>
<sequence>MSFVPRTPGASALTALFLSSGLWLSACASAPETRPSPVSDAPTSAQQDVAAKAPPPVIEPPRRSAAEDFDQAVAIARTGELTAAEAALRALVTQEPKLDYAWTNLGIVQERLGKHEDAERSYRQALALAPEQQSAWDCLTRLYGRTGRSAALETELRGLLETKQDSVALRTALAVTLLQQKKLEPAATEAKRALKGDERHTHAMQVLAQVYYREGKHELARMVLENARDIAPADAATRNALGLVYLALNVRPQALEEFKEAAKLRPDFAEARNNFGAMLNEAQDYAAAVTELEAAVRSAPDFAAARLNLGNAYRGTGDFERSKAEYERVLELRPQQPDPLFNLAILYLDVEPPGGDPVGRYKTALTYFERYEAQGGKDDRIPQYTKDARKSIEREERRLERERKDQLRKAAELEKAQKEAAKQAPDATVTTPASPPPAQDGTHAPTDTARSPVTPGTTAPGAVSQPGTQAAPPRAESTPAPTPAKAGSGKLADDRN</sequence>
<dbReference type="Proteomes" id="UP000183760">
    <property type="component" value="Unassembled WGS sequence"/>
</dbReference>
<feature type="region of interest" description="Disordered" evidence="2">
    <location>
        <begin position="30"/>
        <end position="65"/>
    </location>
</feature>
<feature type="repeat" description="TPR" evidence="1">
    <location>
        <begin position="235"/>
        <end position="268"/>
    </location>
</feature>
<dbReference type="InterPro" id="IPR019734">
    <property type="entry name" value="TPR_rpt"/>
</dbReference>
<dbReference type="EMBL" id="FOIB01000011">
    <property type="protein sequence ID" value="SEU35872.1"/>
    <property type="molecule type" value="Genomic_DNA"/>
</dbReference>
<evidence type="ECO:0000256" key="1">
    <source>
        <dbReference type="PROSITE-ProRule" id="PRU00339"/>
    </source>
</evidence>
<evidence type="ECO:0000256" key="2">
    <source>
        <dbReference type="SAM" id="MobiDB-lite"/>
    </source>
</evidence>
<gene>
    <name evidence="4" type="ORF">SAMN05443572_11131</name>
</gene>
<organism evidence="4 5">
    <name type="scientific">Myxococcus fulvus</name>
    <dbReference type="NCBI Taxonomy" id="33"/>
    <lineage>
        <taxon>Bacteria</taxon>
        <taxon>Pseudomonadati</taxon>
        <taxon>Myxococcota</taxon>
        <taxon>Myxococcia</taxon>
        <taxon>Myxococcales</taxon>
        <taxon>Cystobacterineae</taxon>
        <taxon>Myxococcaceae</taxon>
        <taxon>Myxococcus</taxon>
    </lineage>
</organism>
<evidence type="ECO:0000256" key="3">
    <source>
        <dbReference type="SAM" id="SignalP"/>
    </source>
</evidence>
<dbReference type="InterPro" id="IPR011990">
    <property type="entry name" value="TPR-like_helical_dom_sf"/>
</dbReference>
<dbReference type="PROSITE" id="PS50005">
    <property type="entry name" value="TPR"/>
    <property type="match status" value="3"/>
</dbReference>
<feature type="chain" id="PRO_5046367098" evidence="3">
    <location>
        <begin position="29"/>
        <end position="496"/>
    </location>
</feature>
<dbReference type="PROSITE" id="PS51257">
    <property type="entry name" value="PROKAR_LIPOPROTEIN"/>
    <property type="match status" value="1"/>
</dbReference>
<accession>A0ABY1CU51</accession>
<name>A0ABY1CU51_MYXFU</name>
<feature type="region of interest" description="Disordered" evidence="2">
    <location>
        <begin position="378"/>
        <end position="496"/>
    </location>
</feature>
<dbReference type="RefSeq" id="WP_074957908.1">
    <property type="nucleotide sequence ID" value="NZ_BJXR01000068.1"/>
</dbReference>
<dbReference type="PANTHER" id="PTHR44366:SF1">
    <property type="entry name" value="UDP-N-ACETYLGLUCOSAMINE--PEPTIDE N-ACETYLGLUCOSAMINYLTRANSFERASE 110 KDA SUBUNIT"/>
    <property type="match status" value="1"/>
</dbReference>
<dbReference type="PROSITE" id="PS50293">
    <property type="entry name" value="TPR_REGION"/>
    <property type="match status" value="2"/>
</dbReference>
<dbReference type="Pfam" id="PF00515">
    <property type="entry name" value="TPR_1"/>
    <property type="match status" value="1"/>
</dbReference>
<proteinExistence type="predicted"/>
<feature type="repeat" description="TPR" evidence="1">
    <location>
        <begin position="303"/>
        <end position="336"/>
    </location>
</feature>
<dbReference type="PANTHER" id="PTHR44366">
    <property type="entry name" value="UDP-N-ACETYLGLUCOSAMINE--PEPTIDE N-ACETYLGLUCOSAMINYLTRANSFERASE 110 KDA SUBUNIT"/>
    <property type="match status" value="1"/>
</dbReference>
<feature type="compositionally biased region" description="Low complexity" evidence="2">
    <location>
        <begin position="422"/>
        <end position="432"/>
    </location>
</feature>